<feature type="binding site" evidence="5">
    <location>
        <position position="259"/>
    </location>
    <ligand>
        <name>FAD</name>
        <dbReference type="ChEBI" id="CHEBI:57692"/>
    </ligand>
</feature>
<comment type="cofactor">
    <cofactor evidence="1 5 6">
        <name>FAD</name>
        <dbReference type="ChEBI" id="CHEBI:57692"/>
    </cofactor>
</comment>
<dbReference type="PANTHER" id="PTHR43716:SF1">
    <property type="entry name" value="D-2-HYDROXYGLUTARATE DEHYDROGENASE, MITOCHONDRIAL"/>
    <property type="match status" value="1"/>
</dbReference>
<evidence type="ECO:0000313" key="8">
    <source>
        <dbReference type="EMBL" id="MFD2205759.1"/>
    </source>
</evidence>
<dbReference type="Gene3D" id="3.30.1370.20">
    <property type="entry name" value="D-lactate dehydrogenase, cap domain, subdomain 2"/>
    <property type="match status" value="1"/>
</dbReference>
<dbReference type="PANTHER" id="PTHR43716">
    <property type="entry name" value="D-2-HYDROXYGLUTARATE DEHYDROGENASE, MITOCHONDRIAL"/>
    <property type="match status" value="1"/>
</dbReference>
<evidence type="ECO:0000259" key="7">
    <source>
        <dbReference type="PROSITE" id="PS51387"/>
    </source>
</evidence>
<dbReference type="InterPro" id="IPR016169">
    <property type="entry name" value="FAD-bd_PCMH_sub2"/>
</dbReference>
<dbReference type="Gene3D" id="3.30.43.10">
    <property type="entry name" value="Uridine Diphospho-n-acetylenolpyruvylglucosamine Reductase, domain 2"/>
    <property type="match status" value="1"/>
</dbReference>
<dbReference type="InterPro" id="IPR016167">
    <property type="entry name" value="FAD-bd_PCMH_sub1"/>
</dbReference>
<comment type="catalytic activity">
    <reaction evidence="5 6">
        <text>(R)-lactate + a quinone = a quinol + pyruvate</text>
        <dbReference type="Rhea" id="RHEA:51468"/>
        <dbReference type="ChEBI" id="CHEBI:15361"/>
        <dbReference type="ChEBI" id="CHEBI:16004"/>
        <dbReference type="ChEBI" id="CHEBI:24646"/>
        <dbReference type="ChEBI" id="CHEBI:132124"/>
        <dbReference type="EC" id="1.1.5.12"/>
    </reaction>
</comment>
<dbReference type="InterPro" id="IPR012256">
    <property type="entry name" value="D_lactate_DH"/>
</dbReference>
<dbReference type="EMBL" id="JBHUII010000004">
    <property type="protein sequence ID" value="MFD2205759.1"/>
    <property type="molecule type" value="Genomic_DNA"/>
</dbReference>
<comment type="similarity">
    <text evidence="5">Belongs to the quinone-dependent D-lactate dehydrogenase family.</text>
</comment>
<dbReference type="SUPFAM" id="SSF56176">
    <property type="entry name" value="FAD-binding/transporter-associated domain-like"/>
    <property type="match status" value="1"/>
</dbReference>
<organism evidence="8 9">
    <name type="scientific">Kiloniella antarctica</name>
    <dbReference type="NCBI Taxonomy" id="1550907"/>
    <lineage>
        <taxon>Bacteria</taxon>
        <taxon>Pseudomonadati</taxon>
        <taxon>Pseudomonadota</taxon>
        <taxon>Alphaproteobacteria</taxon>
        <taxon>Rhodospirillales</taxon>
        <taxon>Kiloniellaceae</taxon>
        <taxon>Kiloniella</taxon>
    </lineage>
</organism>
<keyword evidence="4 5" id="KW-0560">Oxidoreductase</keyword>
<dbReference type="Pfam" id="PF09330">
    <property type="entry name" value="Lact-deh-memb"/>
    <property type="match status" value="1"/>
</dbReference>
<evidence type="ECO:0000256" key="6">
    <source>
        <dbReference type="PIRNR" id="PIRNR000101"/>
    </source>
</evidence>
<evidence type="ECO:0000256" key="2">
    <source>
        <dbReference type="ARBA" id="ARBA00022630"/>
    </source>
</evidence>
<dbReference type="InterPro" id="IPR016166">
    <property type="entry name" value="FAD-bd_PCMH"/>
</dbReference>
<keyword evidence="3 5" id="KW-0274">FAD</keyword>
<dbReference type="RefSeq" id="WP_380250681.1">
    <property type="nucleotide sequence ID" value="NZ_JBHUII010000004.1"/>
</dbReference>
<feature type="binding site" evidence="5">
    <location>
        <position position="157"/>
    </location>
    <ligand>
        <name>FAD</name>
        <dbReference type="ChEBI" id="CHEBI:57692"/>
    </ligand>
</feature>
<dbReference type="Gene3D" id="3.30.70.610">
    <property type="entry name" value="D-lactate dehydrogenase, cap domain, subdomain 1"/>
    <property type="match status" value="2"/>
</dbReference>
<comment type="function">
    <text evidence="5 6">Catalyzes the oxidation of D-lactate to pyruvate.</text>
</comment>
<keyword evidence="9" id="KW-1185">Reference proteome</keyword>
<accession>A0ABW5BJH4</accession>
<keyword evidence="2 5" id="KW-0285">Flavoprotein</keyword>
<dbReference type="PROSITE" id="PS51387">
    <property type="entry name" value="FAD_PCMH"/>
    <property type="match status" value="1"/>
</dbReference>
<comment type="caution">
    <text evidence="8">The sequence shown here is derived from an EMBL/GenBank/DDBJ whole genome shotgun (WGS) entry which is preliminary data.</text>
</comment>
<keyword evidence="5" id="KW-1003">Cell membrane</keyword>
<evidence type="ECO:0000313" key="9">
    <source>
        <dbReference type="Proteomes" id="UP001597294"/>
    </source>
</evidence>
<comment type="subcellular location">
    <subcellularLocation>
        <location evidence="5">Cell inner membrane</location>
        <topology evidence="5">Peripheral membrane protein</topology>
        <orientation evidence="5">Cytoplasmic side</orientation>
    </subcellularLocation>
</comment>
<proteinExistence type="inferred from homology"/>
<sequence>MINSNDNTDLIQSFRSVVGRRYVLSDPKKTERFRKGFRSGQGEAIAVVRPGTLLEQWQVLKACVAADKIVIMQAANTGLTEGSTPKGIYDRDVVLINTNRMKQIQILDEGKQVISFPGSTLFDLEKLLFPLKRLPHSVIGSSCIGASIVGGVCNNSGGSLIERGPSYSELSLFAQIGKGGQLELVNHLGVKLGQGPEDILTNLECGNYTSSDILETNNKASDSEYHERVREIDADTPARFNADKRRLYEASGCAGKLAVFAVRLDTYPRYESEQTFYIGTNDANELTEIRRSILESFENLPVSAEYMHQEIYDISERYGKDTLMMINALGTDRLPTFFALKGAIDARLSKVKFLPKNLTDKFMQLVGRCWPNVLPKRMRTFRQRFEHHLILKMRDQGAQEAKDFLTDFFAKNSGDFFDCTSREGKIAGLHRFVAAGAAIRFQAVHASEVEDILALDIALRRNDRNWFEKLPKEIEDKLVHRLYYGHFMCHVLHQDYIVKKGVDVTSLKADMLAILDQRGAEYPAEHNVGHIYKAKPDLANFYKSIDPTNSFNPGIGKTSRNKDYRE</sequence>
<dbReference type="NCBIfam" id="NF008387">
    <property type="entry name" value="PRK11183.1"/>
    <property type="match status" value="1"/>
</dbReference>
<feature type="domain" description="FAD-binding PCMH-type" evidence="7">
    <location>
        <begin position="40"/>
        <end position="269"/>
    </location>
</feature>
<dbReference type="InterPro" id="IPR006094">
    <property type="entry name" value="Oxid_FAD_bind_N"/>
</dbReference>
<keyword evidence="5" id="KW-0997">Cell inner membrane</keyword>
<dbReference type="Pfam" id="PF01565">
    <property type="entry name" value="FAD_binding_4"/>
    <property type="match status" value="1"/>
</dbReference>
<dbReference type="InterPro" id="IPR016172">
    <property type="entry name" value="D-lactate_DH_C-sub1"/>
</dbReference>
<dbReference type="PIRSF" id="PIRSF000101">
    <property type="entry name" value="D-lactate_dh"/>
    <property type="match status" value="1"/>
</dbReference>
<feature type="binding site" evidence="5">
    <location>
        <position position="147"/>
    </location>
    <ligand>
        <name>FAD</name>
        <dbReference type="ChEBI" id="CHEBI:57692"/>
    </ligand>
</feature>
<evidence type="ECO:0000256" key="1">
    <source>
        <dbReference type="ARBA" id="ARBA00001974"/>
    </source>
</evidence>
<dbReference type="GO" id="GO:0008720">
    <property type="term" value="F:D-lactate dehydrogenase (NAD+) activity"/>
    <property type="evidence" value="ECO:0007669"/>
    <property type="project" value="UniProtKB-EC"/>
</dbReference>
<dbReference type="SUPFAM" id="SSF55103">
    <property type="entry name" value="FAD-linked oxidases, C-terminal domain"/>
    <property type="match status" value="1"/>
</dbReference>
<dbReference type="InterPro" id="IPR016173">
    <property type="entry name" value="D-lactate_DH_C-sub2"/>
</dbReference>
<dbReference type="EC" id="1.1.5.12" evidence="5"/>
<dbReference type="InterPro" id="IPR051264">
    <property type="entry name" value="FAD-oxidored/transferase_4"/>
</dbReference>
<protein>
    <recommendedName>
        <fullName evidence="5">Quinone-dependent D-lactate dehydrogenase</fullName>
        <ecNumber evidence="5">1.1.5.12</ecNumber>
    </recommendedName>
    <alternativeName>
        <fullName evidence="5">D-lactate dehydrogenase</fullName>
        <shortName evidence="5">D-LDH</shortName>
    </alternativeName>
</protein>
<evidence type="ECO:0000256" key="3">
    <source>
        <dbReference type="ARBA" id="ARBA00022827"/>
    </source>
</evidence>
<gene>
    <name evidence="5 8" type="primary">dld</name>
    <name evidence="8" type="ORF">ACFSKO_09060</name>
</gene>
<dbReference type="InterPro" id="IPR036318">
    <property type="entry name" value="FAD-bd_PCMH-like_sf"/>
</dbReference>
<evidence type="ECO:0000256" key="5">
    <source>
        <dbReference type="HAMAP-Rule" id="MF_02092"/>
    </source>
</evidence>
<feature type="binding site" evidence="5">
    <location>
        <position position="140"/>
    </location>
    <ligand>
        <name>FAD</name>
        <dbReference type="ChEBI" id="CHEBI:57692"/>
    </ligand>
</feature>
<feature type="binding site" evidence="5">
    <location>
        <begin position="82"/>
        <end position="83"/>
    </location>
    <ligand>
        <name>FAD</name>
        <dbReference type="ChEBI" id="CHEBI:57692"/>
    </ligand>
</feature>
<evidence type="ECO:0000256" key="4">
    <source>
        <dbReference type="ARBA" id="ARBA00023002"/>
    </source>
</evidence>
<dbReference type="Gene3D" id="3.30.465.10">
    <property type="match status" value="1"/>
</dbReference>
<keyword evidence="5" id="KW-0472">Membrane</keyword>
<dbReference type="HAMAP" id="MF_02092">
    <property type="entry name" value="DLDH_Dld"/>
    <property type="match status" value="1"/>
</dbReference>
<keyword evidence="5 6" id="KW-0874">Quinone</keyword>
<reference evidence="9" key="1">
    <citation type="journal article" date="2019" name="Int. J. Syst. Evol. Microbiol.">
        <title>The Global Catalogue of Microorganisms (GCM) 10K type strain sequencing project: providing services to taxonomists for standard genome sequencing and annotation.</title>
        <authorList>
            <consortium name="The Broad Institute Genomics Platform"/>
            <consortium name="The Broad Institute Genome Sequencing Center for Infectious Disease"/>
            <person name="Wu L."/>
            <person name="Ma J."/>
        </authorList>
    </citation>
    <scope>NUCLEOTIDE SEQUENCE [LARGE SCALE GENOMIC DNA]</scope>
    <source>
        <strain evidence="9">CGMCC 4.7192</strain>
    </source>
</reference>
<name>A0ABW5BJH4_9PROT</name>
<dbReference type="InterPro" id="IPR015409">
    <property type="entry name" value="Lactate_DH_C"/>
</dbReference>
<dbReference type="InterPro" id="IPR016164">
    <property type="entry name" value="FAD-linked_Oxase-like_C"/>
</dbReference>
<feature type="binding site" evidence="5">
    <location>
        <begin position="74"/>
        <end position="78"/>
    </location>
    <ligand>
        <name>FAD</name>
        <dbReference type="ChEBI" id="CHEBI:57692"/>
    </ligand>
</feature>
<dbReference type="Proteomes" id="UP001597294">
    <property type="component" value="Unassembled WGS sequence"/>
</dbReference>